<evidence type="ECO:0000256" key="1">
    <source>
        <dbReference type="SAM" id="SignalP"/>
    </source>
</evidence>
<protein>
    <submittedName>
        <fullName evidence="2">Uncharacterized protein</fullName>
    </submittedName>
</protein>
<reference evidence="2 3" key="1">
    <citation type="submission" date="2021-06" db="EMBL/GenBank/DDBJ databases">
        <title>FDA dAtabase for Regulatory Grade micrObial Sequences (FDA-ARGOS): Supporting development and validation of Infectious Disease Dx tests.</title>
        <authorList>
            <person name="Sproer C."/>
            <person name="Gronow S."/>
            <person name="Severitt S."/>
            <person name="Schroder I."/>
            <person name="Tallon L."/>
            <person name="Sadzewicz L."/>
            <person name="Zhao X."/>
            <person name="Boylan J."/>
            <person name="Ott S."/>
            <person name="Bowen H."/>
            <person name="Vavikolanu K."/>
            <person name="Mehta A."/>
            <person name="Aluvathingal J."/>
            <person name="Nadendla S."/>
            <person name="Lowell S."/>
            <person name="Myers T."/>
            <person name="Yan Y."/>
        </authorList>
    </citation>
    <scope>NUCLEOTIDE SEQUENCE [LARGE SCALE GENOMIC DNA]</scope>
    <source>
        <strain evidence="2 3">FDAARGOS 1400</strain>
    </source>
</reference>
<keyword evidence="1" id="KW-0732">Signal</keyword>
<feature type="chain" id="PRO_5045069392" evidence="1">
    <location>
        <begin position="19"/>
        <end position="274"/>
    </location>
</feature>
<name>A0ABX8LBC7_9GAMM</name>
<proteinExistence type="predicted"/>
<dbReference type="Proteomes" id="UP000683517">
    <property type="component" value="Chromosome"/>
</dbReference>
<keyword evidence="3" id="KW-1185">Reference proteome</keyword>
<evidence type="ECO:0000313" key="3">
    <source>
        <dbReference type="Proteomes" id="UP000683517"/>
    </source>
</evidence>
<dbReference type="EMBL" id="CP077365">
    <property type="protein sequence ID" value="QXB48235.1"/>
    <property type="molecule type" value="Genomic_DNA"/>
</dbReference>
<gene>
    <name evidence="2" type="ORF">I6L30_06120</name>
</gene>
<organism evidence="2 3">
    <name type="scientific">Acinetobacter seifertii</name>
    <dbReference type="NCBI Taxonomy" id="1530123"/>
    <lineage>
        <taxon>Bacteria</taxon>
        <taxon>Pseudomonadati</taxon>
        <taxon>Pseudomonadota</taxon>
        <taxon>Gammaproteobacteria</taxon>
        <taxon>Moraxellales</taxon>
        <taxon>Moraxellaceae</taxon>
        <taxon>Acinetobacter</taxon>
        <taxon>Acinetobacter calcoaceticus/baumannii complex</taxon>
    </lineage>
</organism>
<sequence>MKRLLLCGVIAFCTTLHAKNLTSINDIYKLKDKQFEECEVNGFSLLKLDKDLTIGLIARLHPFGVLKPGDFDMSACLTKRNLQENVITTYFWQKNQKFVGQNLKSYVAYDSSNKNILVILLDNDLNTYILGNRDQYLIDALKNSRDPSDVAFSRINWSSTRSFRDLGPNNLIPTKDDLLQMQEEKYQIEKKDLLCKGGFEMAENIMKARQAGVSKTMQLDSNEQNLYRYPEYSKYKMDLINKAYDEPIHENSIDKYAVSKGFAYKSFFECKKRV</sequence>
<accession>A0ABX8LBC7</accession>
<feature type="signal peptide" evidence="1">
    <location>
        <begin position="1"/>
        <end position="18"/>
    </location>
</feature>
<evidence type="ECO:0000313" key="2">
    <source>
        <dbReference type="EMBL" id="QXB48235.1"/>
    </source>
</evidence>